<dbReference type="NCBIfam" id="NF033516">
    <property type="entry name" value="transpos_IS3"/>
    <property type="match status" value="1"/>
</dbReference>
<evidence type="ECO:0000313" key="5">
    <source>
        <dbReference type="Proteomes" id="UP000562984"/>
    </source>
</evidence>
<keyword evidence="2" id="KW-0175">Coiled coil</keyword>
<keyword evidence="5" id="KW-1185">Reference proteome</keyword>
<evidence type="ECO:0000256" key="1">
    <source>
        <dbReference type="ARBA" id="ARBA00002286"/>
    </source>
</evidence>
<dbReference type="Pfam" id="PF01527">
    <property type="entry name" value="HTH_Tnp_1"/>
    <property type="match status" value="1"/>
</dbReference>
<dbReference type="PROSITE" id="PS50994">
    <property type="entry name" value="INTEGRASE"/>
    <property type="match status" value="1"/>
</dbReference>
<feature type="coiled-coil region" evidence="2">
    <location>
        <begin position="56"/>
        <end position="83"/>
    </location>
</feature>
<dbReference type="InterPro" id="IPR012337">
    <property type="entry name" value="RNaseH-like_sf"/>
</dbReference>
<dbReference type="PANTHER" id="PTHR47515:SF2">
    <property type="entry name" value="INTEGRASE CORE DOMAIN PROTEIN"/>
    <property type="match status" value="1"/>
</dbReference>
<sequence length="382" mass="44743">MITMKRHRHTPEQVVRKLREGERLLNEGKDLAEVLRVLEVSEATWNRWRAQYGGMKVSEAKRLKELEVENARLKKLVANQALDIDMLKELAGGKLLTPDRRRRAVAHVRERFGVSQRRACRVVGVHRSTVRLARRVRPDEESRLRGRLRRIAPEHPRWGWRMAYRLLRREACGPWRAVNHKRIQRLWREEGLRRPVRSRKRRRVAADTTVRFRAQRPNHVWALDFQFDETTDGRRLKSLHIVDEYTREALAMRIGRTCTSDEVVEVLTALIAVRGAPEHLRMDNGPEMIAWALRDYCRMTGTRTSFIEPGAPWENPFIESFNGRARDELFNVEEFGTVLEAQVIVEAWRIEYNTYRPHSSLGDRTPAEFAASWTPNTQPALS</sequence>
<dbReference type="InterPro" id="IPR025948">
    <property type="entry name" value="HTH-like_dom"/>
</dbReference>
<dbReference type="InterPro" id="IPR009057">
    <property type="entry name" value="Homeodomain-like_sf"/>
</dbReference>
<dbReference type="Pfam" id="PF13276">
    <property type="entry name" value="HTH_21"/>
    <property type="match status" value="1"/>
</dbReference>
<evidence type="ECO:0000313" key="4">
    <source>
        <dbReference type="EMBL" id="NNG37520.1"/>
    </source>
</evidence>
<comment type="caution">
    <text evidence="4">The sequence shown here is derived from an EMBL/GenBank/DDBJ whole genome shotgun (WGS) entry which is preliminary data.</text>
</comment>
<dbReference type="InterPro" id="IPR048020">
    <property type="entry name" value="Transpos_IS3"/>
</dbReference>
<proteinExistence type="predicted"/>
<dbReference type="GO" id="GO:0004803">
    <property type="term" value="F:transposase activity"/>
    <property type="evidence" value="ECO:0007669"/>
    <property type="project" value="InterPro"/>
</dbReference>
<dbReference type="EMBL" id="JABEND010000014">
    <property type="protein sequence ID" value="NNG37520.1"/>
    <property type="molecule type" value="Genomic_DNA"/>
</dbReference>
<dbReference type="PANTHER" id="PTHR47515">
    <property type="entry name" value="LOW CALCIUM RESPONSE LOCUS PROTEIN T"/>
    <property type="match status" value="1"/>
</dbReference>
<name>A0A849AGE6_9ACTN</name>
<dbReference type="GO" id="GO:0015074">
    <property type="term" value="P:DNA integration"/>
    <property type="evidence" value="ECO:0007669"/>
    <property type="project" value="InterPro"/>
</dbReference>
<dbReference type="GO" id="GO:0003677">
    <property type="term" value="F:DNA binding"/>
    <property type="evidence" value="ECO:0007669"/>
    <property type="project" value="InterPro"/>
</dbReference>
<dbReference type="InterPro" id="IPR036397">
    <property type="entry name" value="RNaseH_sf"/>
</dbReference>
<feature type="domain" description="Integrase catalytic" evidence="3">
    <location>
        <begin position="213"/>
        <end position="374"/>
    </location>
</feature>
<dbReference type="InterPro" id="IPR001584">
    <property type="entry name" value="Integrase_cat-core"/>
</dbReference>
<evidence type="ECO:0000259" key="3">
    <source>
        <dbReference type="PROSITE" id="PS50994"/>
    </source>
</evidence>
<reference evidence="4 5" key="1">
    <citation type="submission" date="2020-05" db="EMBL/GenBank/DDBJ databases">
        <title>Nakamurella sp. DB0629 isolated from air conditioner.</title>
        <authorList>
            <person name="Kim D.H."/>
            <person name="Kim D.-U."/>
        </authorList>
    </citation>
    <scope>NUCLEOTIDE SEQUENCE [LARGE SCALE GENOMIC DNA]</scope>
    <source>
        <strain evidence="4 5">DB0629</strain>
    </source>
</reference>
<evidence type="ECO:0000256" key="2">
    <source>
        <dbReference type="SAM" id="Coils"/>
    </source>
</evidence>
<gene>
    <name evidence="4" type="ORF">HKD39_17815</name>
</gene>
<organism evidence="4 5">
    <name type="scientific">Nakamurella aerolata</name>
    <dbReference type="NCBI Taxonomy" id="1656892"/>
    <lineage>
        <taxon>Bacteria</taxon>
        <taxon>Bacillati</taxon>
        <taxon>Actinomycetota</taxon>
        <taxon>Actinomycetes</taxon>
        <taxon>Nakamurellales</taxon>
        <taxon>Nakamurellaceae</taxon>
        <taxon>Nakamurella</taxon>
    </lineage>
</organism>
<dbReference type="SUPFAM" id="SSF46689">
    <property type="entry name" value="Homeodomain-like"/>
    <property type="match status" value="1"/>
</dbReference>
<accession>A0A849AGE6</accession>
<dbReference type="GO" id="GO:0006313">
    <property type="term" value="P:DNA transposition"/>
    <property type="evidence" value="ECO:0007669"/>
    <property type="project" value="InterPro"/>
</dbReference>
<dbReference type="Pfam" id="PF13683">
    <property type="entry name" value="rve_3"/>
    <property type="match status" value="1"/>
</dbReference>
<dbReference type="InterPro" id="IPR002514">
    <property type="entry name" value="Transposase_8"/>
</dbReference>
<dbReference type="Proteomes" id="UP000562984">
    <property type="component" value="Unassembled WGS sequence"/>
</dbReference>
<dbReference type="RefSeq" id="WP_171201214.1">
    <property type="nucleotide sequence ID" value="NZ_JABEND010000014.1"/>
</dbReference>
<dbReference type="Gene3D" id="3.30.420.10">
    <property type="entry name" value="Ribonuclease H-like superfamily/Ribonuclease H"/>
    <property type="match status" value="1"/>
</dbReference>
<comment type="function">
    <text evidence="1">Involved in the transposition of the insertion sequence.</text>
</comment>
<dbReference type="SUPFAM" id="SSF53098">
    <property type="entry name" value="Ribonuclease H-like"/>
    <property type="match status" value="1"/>
</dbReference>
<dbReference type="AlphaFoldDB" id="A0A849AGE6"/>
<protein>
    <submittedName>
        <fullName evidence="4">IS3 family transposase</fullName>
    </submittedName>
</protein>